<reference evidence="1 2" key="1">
    <citation type="submission" date="2015-05" db="EMBL/GenBank/DDBJ databases">
        <title>Draft genome of Burkholderia cepacia LK29.</title>
        <authorList>
            <person name="Chan X.Y."/>
        </authorList>
    </citation>
    <scope>NUCLEOTIDE SEQUENCE [LARGE SCALE GENOMIC DNA]</scope>
    <source>
        <strain evidence="1 2">LK29</strain>
    </source>
</reference>
<dbReference type="PATRIC" id="fig|292.27.peg.2991"/>
<comment type="caution">
    <text evidence="1">The sequence shown here is derived from an EMBL/GenBank/DDBJ whole genome shotgun (WGS) entry which is preliminary data.</text>
</comment>
<evidence type="ECO:0000313" key="2">
    <source>
        <dbReference type="Proteomes" id="UP000036338"/>
    </source>
</evidence>
<proteinExistence type="predicted"/>
<dbReference type="EMBL" id="LDWR01000024">
    <property type="protein sequence ID" value="KML57067.1"/>
    <property type="molecule type" value="Genomic_DNA"/>
</dbReference>
<protein>
    <submittedName>
        <fullName evidence="1">Uncharacterized protein</fullName>
    </submittedName>
</protein>
<dbReference type="Proteomes" id="UP000036338">
    <property type="component" value="Unassembled WGS sequence"/>
</dbReference>
<accession>A0A0J5X1Z2</accession>
<organism evidence="1 2">
    <name type="scientific">Burkholderia cepacia</name>
    <name type="common">Pseudomonas cepacia</name>
    <dbReference type="NCBI Taxonomy" id="292"/>
    <lineage>
        <taxon>Bacteria</taxon>
        <taxon>Pseudomonadati</taxon>
        <taxon>Pseudomonadota</taxon>
        <taxon>Betaproteobacteria</taxon>
        <taxon>Burkholderiales</taxon>
        <taxon>Burkholderiaceae</taxon>
        <taxon>Burkholderia</taxon>
        <taxon>Burkholderia cepacia complex</taxon>
    </lineage>
</organism>
<sequence>MFERVVDATLRGYQDLDAQLVFAGFVDETGEHNQLEQHSQPVCRTAAHAQRLKRRVILQRELFCFLSWHRQQQCSGELRVRGRLVSS</sequence>
<dbReference type="RefSeq" id="WP_048246452.1">
    <property type="nucleotide sequence ID" value="NZ_LDWR01000024.1"/>
</dbReference>
<name>A0A0J5X1Z2_BURCE</name>
<dbReference type="AlphaFoldDB" id="A0A0J5X1Z2"/>
<gene>
    <name evidence="1" type="ORF">VL15_15240</name>
</gene>
<evidence type="ECO:0000313" key="1">
    <source>
        <dbReference type="EMBL" id="KML57067.1"/>
    </source>
</evidence>